<gene>
    <name evidence="1" type="ORF">NCF85_08865</name>
</gene>
<evidence type="ECO:0000313" key="1">
    <source>
        <dbReference type="EMBL" id="USA60230.1"/>
    </source>
</evidence>
<dbReference type="RefSeq" id="WP_301641375.1">
    <property type="nucleotide sequence ID" value="NZ_CP098494.1"/>
</dbReference>
<organism evidence="1 2">
    <name type="scientific">Qipengyuania citrea</name>
    <dbReference type="NCBI Taxonomy" id="225971"/>
    <lineage>
        <taxon>Bacteria</taxon>
        <taxon>Pseudomonadati</taxon>
        <taxon>Pseudomonadota</taxon>
        <taxon>Alphaproteobacteria</taxon>
        <taxon>Sphingomonadales</taxon>
        <taxon>Erythrobacteraceae</taxon>
        <taxon>Qipengyuania</taxon>
    </lineage>
</organism>
<keyword evidence="2" id="KW-1185">Reference proteome</keyword>
<accession>A0ABY4U871</accession>
<evidence type="ECO:0000313" key="2">
    <source>
        <dbReference type="Proteomes" id="UP001056619"/>
    </source>
</evidence>
<proteinExistence type="predicted"/>
<reference evidence="1 2" key="1">
    <citation type="submission" date="2022-06" db="EMBL/GenBank/DDBJ databases">
        <authorList>
            <person name="Liu G."/>
        </authorList>
    </citation>
    <scope>NUCLEOTIDE SEQUENCE [LARGE SCALE GENOMIC DNA]</scope>
    <source>
        <strain evidence="1 2">E4</strain>
    </source>
</reference>
<dbReference type="Proteomes" id="UP001056619">
    <property type="component" value="Chromosome"/>
</dbReference>
<sequence>MNVLSGLASFAIVQQTAEMSGKILHKRPSFSLILGVTLCSCLLATGCEGKEPPSSRLLECSPKVGDSSPLLLLMDTGRKQFTRVDGGLNSTGELAANRYVYTFDVELEAGKVAFVKINRYSGLMSAKRSAKMGNKMSAWAPSAAWSCSIQPERPKL</sequence>
<dbReference type="EMBL" id="CP098494">
    <property type="protein sequence ID" value="USA60230.1"/>
    <property type="molecule type" value="Genomic_DNA"/>
</dbReference>
<protein>
    <submittedName>
        <fullName evidence="1">Uncharacterized protein</fullName>
    </submittedName>
</protein>
<name>A0ABY4U871_9SPHN</name>